<evidence type="ECO:0000313" key="2">
    <source>
        <dbReference type="EMBL" id="SUI75404.1"/>
    </source>
</evidence>
<dbReference type="AlphaFoldDB" id="A0A380A6W4"/>
<gene>
    <name evidence="2" type="ORF">NCTC10736_01703</name>
</gene>
<proteinExistence type="predicted"/>
<protein>
    <submittedName>
        <fullName evidence="2">Uncharacterized protein</fullName>
    </submittedName>
</protein>
<evidence type="ECO:0000313" key="3">
    <source>
        <dbReference type="Proteomes" id="UP000255061"/>
    </source>
</evidence>
<sequence>MINFKLLNIKYVAVVSSIIILCCVYDFNGRIFHQISLDERGQEHEIALMPQLDLHRITPALNQQVIDAYALFNPEYLRQQQIEIDAQKLNQTTTEKLDEKTQEGELEHLLALGNKLTLKAVIQSQEKFVVIEVLLADEKQTALRKLTLGETIYGYTLTVINQHSITLVQQGQRVELLMYKRPVNAK</sequence>
<keyword evidence="1" id="KW-0812">Transmembrane</keyword>
<organism evidence="2 3">
    <name type="scientific">Shewanella morhuae</name>
    <dbReference type="NCBI Taxonomy" id="365591"/>
    <lineage>
        <taxon>Bacteria</taxon>
        <taxon>Pseudomonadati</taxon>
        <taxon>Pseudomonadota</taxon>
        <taxon>Gammaproteobacteria</taxon>
        <taxon>Alteromonadales</taxon>
        <taxon>Shewanellaceae</taxon>
        <taxon>Shewanella</taxon>
    </lineage>
</organism>
<name>A0A380A6W4_9GAMM</name>
<accession>A0A380A6W4</accession>
<keyword evidence="1" id="KW-1133">Transmembrane helix</keyword>
<evidence type="ECO:0000256" key="1">
    <source>
        <dbReference type="SAM" id="Phobius"/>
    </source>
</evidence>
<reference evidence="2 3" key="1">
    <citation type="submission" date="2018-06" db="EMBL/GenBank/DDBJ databases">
        <authorList>
            <consortium name="Pathogen Informatics"/>
            <person name="Doyle S."/>
        </authorList>
    </citation>
    <scope>NUCLEOTIDE SEQUENCE [LARGE SCALE GENOMIC DNA]</scope>
    <source>
        <strain evidence="2 3">NCTC10736</strain>
    </source>
</reference>
<dbReference type="EMBL" id="UGYV01000001">
    <property type="protein sequence ID" value="SUI75404.1"/>
    <property type="molecule type" value="Genomic_DNA"/>
</dbReference>
<dbReference type="Proteomes" id="UP000255061">
    <property type="component" value="Unassembled WGS sequence"/>
</dbReference>
<dbReference type="RefSeq" id="WP_115405980.1">
    <property type="nucleotide sequence ID" value="NZ_UGYV01000001.1"/>
</dbReference>
<keyword evidence="1" id="KW-0472">Membrane</keyword>
<feature type="transmembrane region" description="Helical" evidence="1">
    <location>
        <begin position="6"/>
        <end position="27"/>
    </location>
</feature>